<reference evidence="1" key="1">
    <citation type="journal article" date="2013" name="BMC Genomics">
        <title>Unscrambling butterfly oogenesis.</title>
        <authorList>
            <person name="Carter J.M."/>
            <person name="Baker S.C."/>
            <person name="Pink R."/>
            <person name="Carter D.R."/>
            <person name="Collins A."/>
            <person name="Tomlin J."/>
            <person name="Gibbs M."/>
            <person name="Breuker C.J."/>
        </authorList>
    </citation>
    <scope>NUCLEOTIDE SEQUENCE</scope>
    <source>
        <tissue evidence="1">Ovary</tissue>
    </source>
</reference>
<feature type="non-terminal residue" evidence="1">
    <location>
        <position position="67"/>
    </location>
</feature>
<evidence type="ECO:0000313" key="1">
    <source>
        <dbReference type="EMBL" id="JAA83403.1"/>
    </source>
</evidence>
<proteinExistence type="predicted"/>
<reference evidence="1" key="2">
    <citation type="submission" date="2013-05" db="EMBL/GenBank/DDBJ databases">
        <authorList>
            <person name="Carter J.-M."/>
            <person name="Baker S.C."/>
            <person name="Pink R."/>
            <person name="Carter D.R.F."/>
            <person name="Collins A."/>
            <person name="Tomlin J."/>
            <person name="Gibbs M."/>
            <person name="Breuker C.J."/>
        </authorList>
    </citation>
    <scope>NUCLEOTIDE SEQUENCE</scope>
    <source>
        <tissue evidence="1">Ovary</tissue>
    </source>
</reference>
<dbReference type="EMBL" id="GAIX01009157">
    <property type="protein sequence ID" value="JAA83403.1"/>
    <property type="molecule type" value="Transcribed_RNA"/>
</dbReference>
<name>S4P496_9NEOP</name>
<sequence length="67" mass="7833">MYYRLIYVYIICGLECFARISGSIQNGGKLRADSVMPIYLLRRFIFEFTSMQNCIDCLRYVDNNGGF</sequence>
<protein>
    <submittedName>
        <fullName evidence="1">Uncharacterized protein</fullName>
    </submittedName>
</protein>
<dbReference type="AlphaFoldDB" id="S4P496"/>
<accession>S4P496</accession>
<organism evidence="1">
    <name type="scientific">Pararge aegeria</name>
    <name type="common">speckled wood butterfly</name>
    <dbReference type="NCBI Taxonomy" id="116150"/>
    <lineage>
        <taxon>Eukaryota</taxon>
        <taxon>Metazoa</taxon>
        <taxon>Ecdysozoa</taxon>
        <taxon>Arthropoda</taxon>
        <taxon>Hexapoda</taxon>
        <taxon>Insecta</taxon>
        <taxon>Pterygota</taxon>
        <taxon>Neoptera</taxon>
        <taxon>Endopterygota</taxon>
        <taxon>Lepidoptera</taxon>
        <taxon>Glossata</taxon>
        <taxon>Ditrysia</taxon>
        <taxon>Papilionoidea</taxon>
        <taxon>Nymphalidae</taxon>
        <taxon>Satyrinae</taxon>
        <taxon>Satyrini</taxon>
        <taxon>Parargina</taxon>
        <taxon>Pararge</taxon>
    </lineage>
</organism>